<feature type="signal peptide" evidence="2">
    <location>
        <begin position="1"/>
        <end position="20"/>
    </location>
</feature>
<accession>A0A0C9N2S6</accession>
<sequence length="71" mass="7990">MKLITITGFTLVMLTLTISAAPTLVARSTLSDNTEVFSDAKAQRNSPKELDTTEDEEIDIEEKYDYSQYLL</sequence>
<protein>
    <recommendedName>
        <fullName evidence="5">Secreted protein</fullName>
    </recommendedName>
</protein>
<evidence type="ECO:0000313" key="3">
    <source>
        <dbReference type="EMBL" id="GAN10337.1"/>
    </source>
</evidence>
<dbReference type="Proteomes" id="UP000053815">
    <property type="component" value="Unassembled WGS sequence"/>
</dbReference>
<feature type="chain" id="PRO_5002199914" description="Secreted protein" evidence="2">
    <location>
        <begin position="21"/>
        <end position="71"/>
    </location>
</feature>
<proteinExistence type="predicted"/>
<dbReference type="EMBL" id="DF836633">
    <property type="protein sequence ID" value="GAN10337.1"/>
    <property type="molecule type" value="Genomic_DNA"/>
</dbReference>
<evidence type="ECO:0000256" key="2">
    <source>
        <dbReference type="SAM" id="SignalP"/>
    </source>
</evidence>
<dbReference type="AlphaFoldDB" id="A0A0C9N2S6"/>
<feature type="region of interest" description="Disordered" evidence="1">
    <location>
        <begin position="38"/>
        <end position="57"/>
    </location>
</feature>
<evidence type="ECO:0000256" key="1">
    <source>
        <dbReference type="SAM" id="MobiDB-lite"/>
    </source>
</evidence>
<gene>
    <name evidence="3" type="ORF">MAM1_0344d09875</name>
</gene>
<organism evidence="3">
    <name type="scientific">Mucor ambiguus</name>
    <dbReference type="NCBI Taxonomy" id="91626"/>
    <lineage>
        <taxon>Eukaryota</taxon>
        <taxon>Fungi</taxon>
        <taxon>Fungi incertae sedis</taxon>
        <taxon>Mucoromycota</taxon>
        <taxon>Mucoromycotina</taxon>
        <taxon>Mucoromycetes</taxon>
        <taxon>Mucorales</taxon>
        <taxon>Mucorineae</taxon>
        <taxon>Mucoraceae</taxon>
        <taxon>Mucor</taxon>
    </lineage>
</organism>
<evidence type="ECO:0008006" key="5">
    <source>
        <dbReference type="Google" id="ProtNLM"/>
    </source>
</evidence>
<dbReference type="OrthoDB" id="2285734at2759"/>
<name>A0A0C9N2S6_9FUNG</name>
<keyword evidence="4" id="KW-1185">Reference proteome</keyword>
<reference evidence="3" key="1">
    <citation type="submission" date="2014-09" db="EMBL/GenBank/DDBJ databases">
        <title>Draft genome sequence of an oleaginous Mucoromycotina fungus Mucor ambiguus NBRC6742.</title>
        <authorList>
            <person name="Takeda I."/>
            <person name="Yamane N."/>
            <person name="Morita T."/>
            <person name="Tamano K."/>
            <person name="Machida M."/>
            <person name="Baker S."/>
            <person name="Koike H."/>
        </authorList>
    </citation>
    <scope>NUCLEOTIDE SEQUENCE</scope>
    <source>
        <strain evidence="3">NBRC 6742</strain>
    </source>
</reference>
<evidence type="ECO:0000313" key="4">
    <source>
        <dbReference type="Proteomes" id="UP000053815"/>
    </source>
</evidence>
<keyword evidence="2" id="KW-0732">Signal</keyword>